<sequence length="452" mass="48855">MEFSADELLKALTLLLDEQRRQSEEWRRKELEYEKISLAFEKMKKKCGWFDGYYVSRYVAEYSSVMREFDVSEAETINNFEFLAESYIRQDVSEVNGEFGGSWKTYKQALRRRFWRNDFDAEEYIVDEEVEADTSVLVAAPGDYKRVADSADSVASVEKLVGILAEVSENSDATSGLKDISASIGSFLERFTVTTGVHEVPVEVEVQKDDVIVVEAEESSVVTSGIAIEGDFVTHVGEVSDFAAEADEGLAEEGFAASTEVVSAADSEEGFGTNAREGDSEAEQGFATDTGEGFEFAADTEGDFAIRVREGFAFAGEAEGFAVDTGGGSASDAGENSEFTTEAERFAADTEEGFATDDGESSVDEEKKSVAANGMEGVAVAVTIGGSSSDIDGVYKKFVADIDVSSTDGTQEICSCLMTGGGEDVLQRFVIPVLLCSTEADVLQHFPRQGIG</sequence>
<proteinExistence type="predicted"/>
<keyword evidence="2" id="KW-1185">Reference proteome</keyword>
<gene>
    <name evidence="1" type="ORF">R1sor_010715</name>
</gene>
<reference evidence="1 2" key="1">
    <citation type="submission" date="2024-09" db="EMBL/GenBank/DDBJ databases">
        <title>Chromosome-scale assembly of Riccia sorocarpa.</title>
        <authorList>
            <person name="Paukszto L."/>
        </authorList>
    </citation>
    <scope>NUCLEOTIDE SEQUENCE [LARGE SCALE GENOMIC DNA]</scope>
    <source>
        <strain evidence="1">LP-2024</strain>
        <tissue evidence="1">Aerial parts of the thallus</tissue>
    </source>
</reference>
<dbReference type="Proteomes" id="UP001633002">
    <property type="component" value="Unassembled WGS sequence"/>
</dbReference>
<accession>A0ABD3I0P3</accession>
<evidence type="ECO:0000313" key="1">
    <source>
        <dbReference type="EMBL" id="KAL3696639.1"/>
    </source>
</evidence>
<dbReference type="EMBL" id="JBJQOH010000002">
    <property type="protein sequence ID" value="KAL3696639.1"/>
    <property type="molecule type" value="Genomic_DNA"/>
</dbReference>
<name>A0ABD3I0P3_9MARC</name>
<protein>
    <submittedName>
        <fullName evidence="1">Uncharacterized protein</fullName>
    </submittedName>
</protein>
<comment type="caution">
    <text evidence="1">The sequence shown here is derived from an EMBL/GenBank/DDBJ whole genome shotgun (WGS) entry which is preliminary data.</text>
</comment>
<dbReference type="AlphaFoldDB" id="A0ABD3I0P3"/>
<evidence type="ECO:0000313" key="2">
    <source>
        <dbReference type="Proteomes" id="UP001633002"/>
    </source>
</evidence>
<organism evidence="1 2">
    <name type="scientific">Riccia sorocarpa</name>
    <dbReference type="NCBI Taxonomy" id="122646"/>
    <lineage>
        <taxon>Eukaryota</taxon>
        <taxon>Viridiplantae</taxon>
        <taxon>Streptophyta</taxon>
        <taxon>Embryophyta</taxon>
        <taxon>Marchantiophyta</taxon>
        <taxon>Marchantiopsida</taxon>
        <taxon>Marchantiidae</taxon>
        <taxon>Marchantiales</taxon>
        <taxon>Ricciaceae</taxon>
        <taxon>Riccia</taxon>
    </lineage>
</organism>